<evidence type="ECO:0000313" key="2">
    <source>
        <dbReference type="Proteomes" id="UP001441944"/>
    </source>
</evidence>
<dbReference type="Proteomes" id="UP001441944">
    <property type="component" value="Unassembled WGS sequence"/>
</dbReference>
<reference evidence="1 2" key="1">
    <citation type="submission" date="2024-04" db="EMBL/GenBank/DDBJ databases">
        <title>Draft genome sequence of Pseudophaeobacter arcticus NBRC 116598.</title>
        <authorList>
            <person name="Miyakawa T."/>
            <person name="Kusuya Y."/>
            <person name="Miura T."/>
        </authorList>
    </citation>
    <scope>NUCLEOTIDE SEQUENCE [LARGE SCALE GENOMIC DNA]</scope>
    <source>
        <strain evidence="1 2">SU-CL00105</strain>
    </source>
</reference>
<dbReference type="EMBL" id="BAABWU010000027">
    <property type="protein sequence ID" value="GAA6198658.1"/>
    <property type="molecule type" value="Genomic_DNA"/>
</dbReference>
<comment type="caution">
    <text evidence="1">The sequence shown here is derived from an EMBL/GenBank/DDBJ whole genome shotgun (WGS) entry which is preliminary data.</text>
</comment>
<dbReference type="InterPro" id="IPR007332">
    <property type="entry name" value="DUF411"/>
</dbReference>
<sequence length="107" mass="11529">MRFSGFDISVQEASNEGLFLNKLKSGITEELASCHTALIDGYLIEGHVPAADVKRLLLERPNALGLSVPGMPWGAPGMGPESERDAYDVLLFQKDGTSEIFSQYAAA</sequence>
<dbReference type="Pfam" id="PF04214">
    <property type="entry name" value="DUF411"/>
    <property type="match status" value="1"/>
</dbReference>
<evidence type="ECO:0008006" key="3">
    <source>
        <dbReference type="Google" id="ProtNLM"/>
    </source>
</evidence>
<protein>
    <recommendedName>
        <fullName evidence="3">CopG protein</fullName>
    </recommendedName>
</protein>
<organism evidence="1 2">
    <name type="scientific">Pseudophaeobacter arcticus</name>
    <dbReference type="NCBI Taxonomy" id="385492"/>
    <lineage>
        <taxon>Bacteria</taxon>
        <taxon>Pseudomonadati</taxon>
        <taxon>Pseudomonadota</taxon>
        <taxon>Alphaproteobacteria</taxon>
        <taxon>Rhodobacterales</taxon>
        <taxon>Paracoccaceae</taxon>
        <taxon>Pseudophaeobacter</taxon>
    </lineage>
</organism>
<accession>A0ABQ0AS08</accession>
<proteinExistence type="predicted"/>
<name>A0ABQ0AS08_9RHOB</name>
<evidence type="ECO:0000313" key="1">
    <source>
        <dbReference type="EMBL" id="GAA6198658.1"/>
    </source>
</evidence>
<keyword evidence="2" id="KW-1185">Reference proteome</keyword>
<gene>
    <name evidence="1" type="ORF">NBRC116598_41030</name>
</gene>